<dbReference type="Pfam" id="PF02023">
    <property type="entry name" value="SCAN"/>
    <property type="match status" value="1"/>
</dbReference>
<accession>A0A3B3H2G5</accession>
<reference evidence="4 5" key="1">
    <citation type="journal article" date="2007" name="Nature">
        <title>The medaka draft genome and insights into vertebrate genome evolution.</title>
        <authorList>
            <person name="Kasahara M."/>
            <person name="Naruse K."/>
            <person name="Sasaki S."/>
            <person name="Nakatani Y."/>
            <person name="Qu W."/>
            <person name="Ahsan B."/>
            <person name="Yamada T."/>
            <person name="Nagayasu Y."/>
            <person name="Doi K."/>
            <person name="Kasai Y."/>
            <person name="Jindo T."/>
            <person name="Kobayashi D."/>
            <person name="Shimada A."/>
            <person name="Toyoda A."/>
            <person name="Kuroki Y."/>
            <person name="Fujiyama A."/>
            <person name="Sasaki T."/>
            <person name="Shimizu A."/>
            <person name="Asakawa S."/>
            <person name="Shimizu N."/>
            <person name="Hashimoto S."/>
            <person name="Yang J."/>
            <person name="Lee Y."/>
            <person name="Matsushima K."/>
            <person name="Sugano S."/>
            <person name="Sakaizumi M."/>
            <person name="Narita T."/>
            <person name="Ohishi K."/>
            <person name="Haga S."/>
            <person name="Ohta F."/>
            <person name="Nomoto H."/>
            <person name="Nogata K."/>
            <person name="Morishita T."/>
            <person name="Endo T."/>
            <person name="Shin-I T."/>
            <person name="Takeda H."/>
            <person name="Morishita S."/>
            <person name="Kohara Y."/>
        </authorList>
    </citation>
    <scope>NUCLEOTIDE SEQUENCE [LARGE SCALE GENOMIC DNA]</scope>
    <source>
        <strain evidence="4 5">Hd-rR</strain>
    </source>
</reference>
<dbReference type="AlphaFoldDB" id="A0A3B3H2G5"/>
<dbReference type="SMART" id="SM00431">
    <property type="entry name" value="SCAN"/>
    <property type="match status" value="1"/>
</dbReference>
<reference evidence="4" key="2">
    <citation type="submission" date="2025-08" db="UniProtKB">
        <authorList>
            <consortium name="Ensembl"/>
        </authorList>
    </citation>
    <scope>IDENTIFICATION</scope>
    <source>
        <strain evidence="4">Hd-rR</strain>
    </source>
</reference>
<dbReference type="GeneTree" id="ENSGT00940000176970"/>
<dbReference type="InterPro" id="IPR050916">
    <property type="entry name" value="SCAN-C2H2_zinc_finger"/>
</dbReference>
<evidence type="ECO:0000256" key="2">
    <source>
        <dbReference type="SAM" id="MobiDB-lite"/>
    </source>
</evidence>
<evidence type="ECO:0000313" key="4">
    <source>
        <dbReference type="Ensembl" id="ENSORLP00000025965.1"/>
    </source>
</evidence>
<reference evidence="4" key="3">
    <citation type="submission" date="2025-09" db="UniProtKB">
        <authorList>
            <consortium name="Ensembl"/>
        </authorList>
    </citation>
    <scope>IDENTIFICATION</scope>
    <source>
        <strain evidence="4">Hd-rR</strain>
    </source>
</reference>
<dbReference type="InterPro" id="IPR003309">
    <property type="entry name" value="SCAN_dom"/>
</dbReference>
<feature type="region of interest" description="Disordered" evidence="2">
    <location>
        <begin position="1"/>
        <end position="29"/>
    </location>
</feature>
<dbReference type="Bgee" id="ENSORLG00000024069">
    <property type="expression patterns" value="Expressed in sexually immature organism"/>
</dbReference>
<name>A0A3B3H2G5_ORYLA</name>
<dbReference type="PANTHER" id="PTHR45935">
    <property type="entry name" value="PROTEIN ZBED8-RELATED"/>
    <property type="match status" value="1"/>
</dbReference>
<sequence>PHTKTPAAAEAPARTPNTRTVADKEQLPPGNTLLLERRHNSPVTCCRRLRSAEVPSGRRPAGACGRWKGLCRGWERPERRTEERIGGVAVVEQLQPVHPSDARTWVEEHEPEDGVPLMRGGWPDCYLWCHLEGMETFGCKLIANEYVKKRQVTSARPEYKYSC</sequence>
<organism evidence="4 5">
    <name type="scientific">Oryzias latipes</name>
    <name type="common">Japanese rice fish</name>
    <name type="synonym">Japanese killifish</name>
    <dbReference type="NCBI Taxonomy" id="8090"/>
    <lineage>
        <taxon>Eukaryota</taxon>
        <taxon>Metazoa</taxon>
        <taxon>Chordata</taxon>
        <taxon>Craniata</taxon>
        <taxon>Vertebrata</taxon>
        <taxon>Euteleostomi</taxon>
        <taxon>Actinopterygii</taxon>
        <taxon>Neopterygii</taxon>
        <taxon>Teleostei</taxon>
        <taxon>Neoteleostei</taxon>
        <taxon>Acanthomorphata</taxon>
        <taxon>Ovalentaria</taxon>
        <taxon>Atherinomorphae</taxon>
        <taxon>Beloniformes</taxon>
        <taxon>Adrianichthyidae</taxon>
        <taxon>Oryziinae</taxon>
        <taxon>Oryzias</taxon>
    </lineage>
</organism>
<feature type="domain" description="SCAN box" evidence="3">
    <location>
        <begin position="47"/>
        <end position="114"/>
    </location>
</feature>
<dbReference type="Ensembl" id="ENSORLT00000040877.1">
    <property type="protein sequence ID" value="ENSORLP00000025965.1"/>
    <property type="gene ID" value="ENSORLG00000024069.1"/>
</dbReference>
<dbReference type="Gene3D" id="1.10.4020.10">
    <property type="entry name" value="DNA breaking-rejoining enzymes"/>
    <property type="match status" value="1"/>
</dbReference>
<keyword evidence="1" id="KW-0539">Nucleus</keyword>
<dbReference type="InParanoid" id="A0A3B3H2G5"/>
<feature type="compositionally biased region" description="Low complexity" evidence="2">
    <location>
        <begin position="1"/>
        <end position="20"/>
    </location>
</feature>
<keyword evidence="5" id="KW-1185">Reference proteome</keyword>
<evidence type="ECO:0000256" key="1">
    <source>
        <dbReference type="ARBA" id="ARBA00023242"/>
    </source>
</evidence>
<dbReference type="SUPFAM" id="SSF47353">
    <property type="entry name" value="Retrovirus capsid dimerization domain-like"/>
    <property type="match status" value="1"/>
</dbReference>
<dbReference type="PROSITE" id="PS50804">
    <property type="entry name" value="SCAN_BOX"/>
    <property type="match status" value="1"/>
</dbReference>
<evidence type="ECO:0000259" key="3">
    <source>
        <dbReference type="PROSITE" id="PS50804"/>
    </source>
</evidence>
<dbReference type="Proteomes" id="UP000001038">
    <property type="component" value="Chromosome 12"/>
</dbReference>
<dbReference type="PANTHER" id="PTHR45935:SF15">
    <property type="entry name" value="SCAN BOX DOMAIN-CONTAINING PROTEIN"/>
    <property type="match status" value="1"/>
</dbReference>
<proteinExistence type="predicted"/>
<protein>
    <recommendedName>
        <fullName evidence="3">SCAN box domain-containing protein</fullName>
    </recommendedName>
</protein>
<evidence type="ECO:0000313" key="5">
    <source>
        <dbReference type="Proteomes" id="UP000001038"/>
    </source>
</evidence>
<dbReference type="InterPro" id="IPR038269">
    <property type="entry name" value="SCAN_sf"/>
</dbReference>